<accession>A0A5P1EER6</accession>
<dbReference type="PANTHER" id="PTHR47555:SF2">
    <property type="entry name" value="N-ACETYLGLUCOSAMINYL TRANSFERASE COMPONENT FAMILY PROTEIN _ GPI1 FAMILY PROTEIN"/>
    <property type="match status" value="1"/>
</dbReference>
<dbReference type="Pfam" id="PF05024">
    <property type="entry name" value="Gpi1"/>
    <property type="match status" value="1"/>
</dbReference>
<protein>
    <submittedName>
        <fullName evidence="2">Uncharacterized protein</fullName>
    </submittedName>
</protein>
<keyword evidence="3" id="KW-1185">Reference proteome</keyword>
<keyword evidence="1" id="KW-0812">Transmembrane</keyword>
<dbReference type="GO" id="GO:0016020">
    <property type="term" value="C:membrane"/>
    <property type="evidence" value="ECO:0007669"/>
    <property type="project" value="InterPro"/>
</dbReference>
<feature type="transmembrane region" description="Helical" evidence="1">
    <location>
        <begin position="147"/>
        <end position="167"/>
    </location>
</feature>
<organism evidence="2 3">
    <name type="scientific">Asparagus officinalis</name>
    <name type="common">Garden asparagus</name>
    <dbReference type="NCBI Taxonomy" id="4686"/>
    <lineage>
        <taxon>Eukaryota</taxon>
        <taxon>Viridiplantae</taxon>
        <taxon>Streptophyta</taxon>
        <taxon>Embryophyta</taxon>
        <taxon>Tracheophyta</taxon>
        <taxon>Spermatophyta</taxon>
        <taxon>Magnoliopsida</taxon>
        <taxon>Liliopsida</taxon>
        <taxon>Asparagales</taxon>
        <taxon>Asparagaceae</taxon>
        <taxon>Asparagoideae</taxon>
        <taxon>Asparagus</taxon>
    </lineage>
</organism>
<dbReference type="AlphaFoldDB" id="A0A5P1EER6"/>
<dbReference type="GO" id="GO:0006506">
    <property type="term" value="P:GPI anchor biosynthetic process"/>
    <property type="evidence" value="ECO:0007669"/>
    <property type="project" value="InterPro"/>
</dbReference>
<feature type="transmembrane region" description="Helical" evidence="1">
    <location>
        <begin position="242"/>
        <end position="262"/>
    </location>
</feature>
<evidence type="ECO:0000256" key="1">
    <source>
        <dbReference type="SAM" id="Phobius"/>
    </source>
</evidence>
<feature type="transmembrane region" description="Helical" evidence="1">
    <location>
        <begin position="21"/>
        <end position="41"/>
    </location>
</feature>
<dbReference type="InterPro" id="IPR007720">
    <property type="entry name" value="PigQ/GPI1"/>
</dbReference>
<proteinExistence type="predicted"/>
<keyword evidence="1" id="KW-1133">Transmembrane helix</keyword>
<gene>
    <name evidence="2" type="ORF">A4U43_C07F25060</name>
</gene>
<dbReference type="EMBL" id="CM007387">
    <property type="protein sequence ID" value="ONK64366.1"/>
    <property type="molecule type" value="Genomic_DNA"/>
</dbReference>
<dbReference type="PANTHER" id="PTHR47555">
    <property type="entry name" value="N-ACETYLGLUCOSAMINYL TRANSFERASE COMPONENT FAMILY PROTEIN / GPI1 FAMILY PROTEIN"/>
    <property type="match status" value="1"/>
</dbReference>
<feature type="transmembrane region" description="Helical" evidence="1">
    <location>
        <begin position="61"/>
        <end position="80"/>
    </location>
</feature>
<keyword evidence="1" id="KW-0472">Membrane</keyword>
<dbReference type="Proteomes" id="UP000243459">
    <property type="component" value="Chromosome 7"/>
</dbReference>
<name>A0A5P1EER6_ASPOF</name>
<dbReference type="OMA" id="TEIICSW"/>
<feature type="transmembrane region" description="Helical" evidence="1">
    <location>
        <begin position="335"/>
        <end position="361"/>
    </location>
</feature>
<evidence type="ECO:0000313" key="3">
    <source>
        <dbReference type="Proteomes" id="UP000243459"/>
    </source>
</evidence>
<evidence type="ECO:0000313" key="2">
    <source>
        <dbReference type="EMBL" id="ONK64366.1"/>
    </source>
</evidence>
<sequence length="492" mass="55915">MPSKTPNWFNELHKRSAAPNLEAVVWALNCASAAMVTLKGISTTTGPAINFDIISRLLSMLWYVLAVLVASMSMVMYVVLQLFHGFLKFGAHTFFSIIPQKVFTQTWKNIHIRCCQFLYWPIFVLGTGFREQSNIEYAHMTALRKHCVWSSVAIDVILGNVFGMVVLSDIEYVYSGTLFIAQNITDNLLCSGCVWLMGIPAGFKLNRELAELLGMVSLNAIQIFSTLWFFLGFFWWHFIKGLALSGIILGLTVPAALCIDMLKVATLHVQTLHWLMSLLYSQQIQALASLWRLFRGRKWNPLRQRLDSYDYTVEQHVVGALFFTPLLLLLPTTSVFYIFFTILNAIVCFTCIVIEISISILHATPYAELLLWVARKKRFSSGIWFEIMSGHHGLDKRQTSDTWNIRVPNTVISLLHANYATIVQIVSPSYRNLFQRLKPLIGGPSVFGILSGQRIPASLQIDHRQALPWMQISCWEYWRVCHSAVLGRGSSY</sequence>
<feature type="transmembrane region" description="Helical" evidence="1">
    <location>
        <begin position="212"/>
        <end position="236"/>
    </location>
</feature>
<reference evidence="3" key="1">
    <citation type="journal article" date="2017" name="Nat. Commun.">
        <title>The asparagus genome sheds light on the origin and evolution of a young Y chromosome.</title>
        <authorList>
            <person name="Harkess A."/>
            <person name="Zhou J."/>
            <person name="Xu C."/>
            <person name="Bowers J.E."/>
            <person name="Van der Hulst R."/>
            <person name="Ayyampalayam S."/>
            <person name="Mercati F."/>
            <person name="Riccardi P."/>
            <person name="McKain M.R."/>
            <person name="Kakrana A."/>
            <person name="Tang H."/>
            <person name="Ray J."/>
            <person name="Groenendijk J."/>
            <person name="Arikit S."/>
            <person name="Mathioni S.M."/>
            <person name="Nakano M."/>
            <person name="Shan H."/>
            <person name="Telgmann-Rauber A."/>
            <person name="Kanno A."/>
            <person name="Yue Z."/>
            <person name="Chen H."/>
            <person name="Li W."/>
            <person name="Chen Y."/>
            <person name="Xu X."/>
            <person name="Zhang Y."/>
            <person name="Luo S."/>
            <person name="Chen H."/>
            <person name="Gao J."/>
            <person name="Mao Z."/>
            <person name="Pires J.C."/>
            <person name="Luo M."/>
            <person name="Kudrna D."/>
            <person name="Wing R.A."/>
            <person name="Meyers B.C."/>
            <person name="Yi K."/>
            <person name="Kong H."/>
            <person name="Lavrijsen P."/>
            <person name="Sunseri F."/>
            <person name="Falavigna A."/>
            <person name="Ye Y."/>
            <person name="Leebens-Mack J.H."/>
            <person name="Chen G."/>
        </authorList>
    </citation>
    <scope>NUCLEOTIDE SEQUENCE [LARGE SCALE GENOMIC DNA]</scope>
    <source>
        <strain evidence="3">cv. DH0086</strain>
    </source>
</reference>
<dbReference type="Gramene" id="ONK64366">
    <property type="protein sequence ID" value="ONK64366"/>
    <property type="gene ID" value="A4U43_C07F25060"/>
</dbReference>